<dbReference type="RefSeq" id="WP_056153590.1">
    <property type="nucleotide sequence ID" value="NZ_CP073633.1"/>
</dbReference>
<organism evidence="3 4">
    <name type="scientific">Methylorubrum extorquens</name>
    <name type="common">Methylobacterium dichloromethanicum</name>
    <name type="synonym">Methylobacterium extorquens</name>
    <dbReference type="NCBI Taxonomy" id="408"/>
    <lineage>
        <taxon>Bacteria</taxon>
        <taxon>Pseudomonadati</taxon>
        <taxon>Pseudomonadota</taxon>
        <taxon>Alphaproteobacteria</taxon>
        <taxon>Hyphomicrobiales</taxon>
        <taxon>Methylobacteriaceae</taxon>
        <taxon>Methylorubrum</taxon>
    </lineage>
</organism>
<evidence type="ECO:0000313" key="4">
    <source>
        <dbReference type="Proteomes" id="UP001223720"/>
    </source>
</evidence>
<dbReference type="Proteomes" id="UP001223720">
    <property type="component" value="Chromosome"/>
</dbReference>
<gene>
    <name evidence="3" type="ORF">KEC54_20455</name>
</gene>
<dbReference type="SUPFAM" id="SSF53474">
    <property type="entry name" value="alpha/beta-Hydrolases"/>
    <property type="match status" value="1"/>
</dbReference>
<accession>A0AAX3WBA5</accession>
<dbReference type="PRINTS" id="PR00412">
    <property type="entry name" value="EPOXHYDRLASE"/>
</dbReference>
<protein>
    <submittedName>
        <fullName evidence="3">Alpha/beta hydrolase</fullName>
    </submittedName>
</protein>
<dbReference type="Pfam" id="PF00561">
    <property type="entry name" value="Abhydrolase_1"/>
    <property type="match status" value="1"/>
</dbReference>
<sequence length="278" mass="30344">MATITTGDGTEIFYKDWGPKDAQPIMFHHGWPLSSDDWDAQMLFFAHQGFRVVAHDRRGHGRSAQVSEGHDMDHYAADAAAVAEHLDLRNAVHIGHSTGGGEAARYVARHGEPQGRVAKAVLVSAVPPLMLKTEANPEGLPIEVFDGFRKALADNRAQFFLDVAAGPFYGFNRDGAAVRDGVIRNWWRQGMMGSAKAHYEGIKAFSETDQTEDLRAISVPTLVLHGEDDQIVPIVAAARKSITLLRNGTLKTYPGLPHGMLTVNADQLNADILAFIRG</sequence>
<evidence type="ECO:0000259" key="2">
    <source>
        <dbReference type="Pfam" id="PF00561"/>
    </source>
</evidence>
<dbReference type="EMBL" id="CP073633">
    <property type="protein sequence ID" value="WHQ68715.1"/>
    <property type="molecule type" value="Genomic_DNA"/>
</dbReference>
<comment type="similarity">
    <text evidence="1">Belongs to the AB hydrolase superfamily. Bacterial non-heme haloperoxidase / perhydrolase family.</text>
</comment>
<dbReference type="GO" id="GO:0016787">
    <property type="term" value="F:hydrolase activity"/>
    <property type="evidence" value="ECO:0007669"/>
    <property type="project" value="UniProtKB-KW"/>
</dbReference>
<dbReference type="PRINTS" id="PR00111">
    <property type="entry name" value="ABHYDROLASE"/>
</dbReference>
<reference evidence="3" key="1">
    <citation type="journal article" date="2022" name="Biotechnol. Bioprocess Eng.">
        <title>Pan-genome Analysis Reveals Comparative Genomic Features of Central Metabolic Pathways in Methylorubrum extorquens.</title>
        <authorList>
            <person name="Lee G.M."/>
            <person name="Scott-Nevros Z.K."/>
            <person name="Lee S.-M."/>
            <person name="Kim D."/>
        </authorList>
    </citation>
    <scope>NUCLEOTIDE SEQUENCE</scope>
    <source>
        <strain evidence="3">ATCC 55366</strain>
    </source>
</reference>
<dbReference type="Gene3D" id="3.40.50.1820">
    <property type="entry name" value="alpha/beta hydrolase"/>
    <property type="match status" value="1"/>
</dbReference>
<keyword evidence="3" id="KW-0378">Hydrolase</keyword>
<evidence type="ECO:0000313" key="3">
    <source>
        <dbReference type="EMBL" id="WHQ68715.1"/>
    </source>
</evidence>
<dbReference type="InterPro" id="IPR000073">
    <property type="entry name" value="AB_hydrolase_1"/>
</dbReference>
<proteinExistence type="inferred from homology"/>
<feature type="domain" description="AB hydrolase-1" evidence="2">
    <location>
        <begin position="24"/>
        <end position="258"/>
    </location>
</feature>
<dbReference type="AlphaFoldDB" id="A0AAX3WBA5"/>
<dbReference type="InterPro" id="IPR000639">
    <property type="entry name" value="Epox_hydrolase-like"/>
</dbReference>
<name>A0AAX3WBA5_METEX</name>
<dbReference type="PANTHER" id="PTHR43433:SF3">
    <property type="entry name" value="NON-HEME CHLOROPEROXIDASE"/>
    <property type="match status" value="1"/>
</dbReference>
<dbReference type="PANTHER" id="PTHR43433">
    <property type="entry name" value="HYDROLASE, ALPHA/BETA FOLD FAMILY PROTEIN"/>
    <property type="match status" value="1"/>
</dbReference>
<dbReference type="InterPro" id="IPR050471">
    <property type="entry name" value="AB_hydrolase"/>
</dbReference>
<dbReference type="InterPro" id="IPR029058">
    <property type="entry name" value="AB_hydrolase_fold"/>
</dbReference>
<evidence type="ECO:0000256" key="1">
    <source>
        <dbReference type="ARBA" id="ARBA00038128"/>
    </source>
</evidence>